<organism evidence="1">
    <name type="scientific">Rhizophora mucronata</name>
    <name type="common">Asiatic mangrove</name>
    <dbReference type="NCBI Taxonomy" id="61149"/>
    <lineage>
        <taxon>Eukaryota</taxon>
        <taxon>Viridiplantae</taxon>
        <taxon>Streptophyta</taxon>
        <taxon>Embryophyta</taxon>
        <taxon>Tracheophyta</taxon>
        <taxon>Spermatophyta</taxon>
        <taxon>Magnoliopsida</taxon>
        <taxon>eudicotyledons</taxon>
        <taxon>Gunneridae</taxon>
        <taxon>Pentapetalae</taxon>
        <taxon>rosids</taxon>
        <taxon>fabids</taxon>
        <taxon>Malpighiales</taxon>
        <taxon>Rhizophoraceae</taxon>
        <taxon>Rhizophora</taxon>
    </lineage>
</organism>
<evidence type="ECO:0000313" key="1">
    <source>
        <dbReference type="EMBL" id="MBX64767.1"/>
    </source>
</evidence>
<dbReference type="EMBL" id="GGEC01084283">
    <property type="protein sequence ID" value="MBX64767.1"/>
    <property type="molecule type" value="Transcribed_RNA"/>
</dbReference>
<name>A0A2P2QD00_RHIMU</name>
<proteinExistence type="predicted"/>
<reference evidence="1" key="1">
    <citation type="submission" date="2018-02" db="EMBL/GenBank/DDBJ databases">
        <title>Rhizophora mucronata_Transcriptome.</title>
        <authorList>
            <person name="Meera S.P."/>
            <person name="Sreeshan A."/>
            <person name="Augustine A."/>
        </authorList>
    </citation>
    <scope>NUCLEOTIDE SEQUENCE</scope>
    <source>
        <tissue evidence="1">Leaf</tissue>
    </source>
</reference>
<protein>
    <submittedName>
        <fullName evidence="1">Uncharacterized protein</fullName>
    </submittedName>
</protein>
<sequence>MHSKASVLTSIVSNKIAVSYFFMAW</sequence>
<dbReference type="AlphaFoldDB" id="A0A2P2QD00"/>
<accession>A0A2P2QD00</accession>